<feature type="chain" id="PRO_5012280535" evidence="2">
    <location>
        <begin position="23"/>
        <end position="422"/>
    </location>
</feature>
<dbReference type="PANTHER" id="PTHR10443">
    <property type="entry name" value="MICROSOMAL DIPEPTIDASE"/>
    <property type="match status" value="1"/>
</dbReference>
<dbReference type="EMBL" id="FWWW01000055">
    <property type="protein sequence ID" value="SMB91179.1"/>
    <property type="molecule type" value="Genomic_DNA"/>
</dbReference>
<evidence type="ECO:0000313" key="4">
    <source>
        <dbReference type="Proteomes" id="UP000192266"/>
    </source>
</evidence>
<dbReference type="AlphaFoldDB" id="A0A1W1VCQ4"/>
<dbReference type="GO" id="GO:0006508">
    <property type="term" value="P:proteolysis"/>
    <property type="evidence" value="ECO:0007669"/>
    <property type="project" value="InterPro"/>
</dbReference>
<reference evidence="3 4" key="1">
    <citation type="submission" date="2017-04" db="EMBL/GenBank/DDBJ databases">
        <authorList>
            <person name="Afonso C.L."/>
            <person name="Miller P.J."/>
            <person name="Scott M.A."/>
            <person name="Spackman E."/>
            <person name="Goraichik I."/>
            <person name="Dimitrov K.M."/>
            <person name="Suarez D.L."/>
            <person name="Swayne D.E."/>
        </authorList>
    </citation>
    <scope>NUCLEOTIDE SEQUENCE [LARGE SCALE GENOMIC DNA]</scope>
    <source>
        <strain evidence="3 4">DSM 11622</strain>
    </source>
</reference>
<gene>
    <name evidence="3" type="ORF">SAMN00120144_0653</name>
</gene>
<dbReference type="CDD" id="cd01301">
    <property type="entry name" value="rDP_like"/>
    <property type="match status" value="1"/>
</dbReference>
<dbReference type="Gene3D" id="1.10.287.650">
    <property type="entry name" value="L27 domain"/>
    <property type="match status" value="1"/>
</dbReference>
<feature type="region of interest" description="Disordered" evidence="1">
    <location>
        <begin position="44"/>
        <end position="71"/>
    </location>
</feature>
<dbReference type="PROSITE" id="PS51365">
    <property type="entry name" value="RENAL_DIPEPTIDASE_2"/>
    <property type="match status" value="1"/>
</dbReference>
<organism evidence="3 4">
    <name type="scientific">Hymenobacter roseosalivarius DSM 11622</name>
    <dbReference type="NCBI Taxonomy" id="645990"/>
    <lineage>
        <taxon>Bacteria</taxon>
        <taxon>Pseudomonadati</taxon>
        <taxon>Bacteroidota</taxon>
        <taxon>Cytophagia</taxon>
        <taxon>Cytophagales</taxon>
        <taxon>Hymenobacteraceae</taxon>
        <taxon>Hymenobacter</taxon>
    </lineage>
</organism>
<dbReference type="OrthoDB" id="9804920at2"/>
<proteinExistence type="predicted"/>
<dbReference type="InterPro" id="IPR032466">
    <property type="entry name" value="Metal_Hydrolase"/>
</dbReference>
<dbReference type="SUPFAM" id="SSF51556">
    <property type="entry name" value="Metallo-dependent hydrolases"/>
    <property type="match status" value="1"/>
</dbReference>
<dbReference type="RefSeq" id="WP_084444600.1">
    <property type="nucleotide sequence ID" value="NZ_FWWW01000055.1"/>
</dbReference>
<evidence type="ECO:0000256" key="2">
    <source>
        <dbReference type="SAM" id="SignalP"/>
    </source>
</evidence>
<dbReference type="STRING" id="645990.SAMN00120144_0653"/>
<keyword evidence="2" id="KW-0732">Signal</keyword>
<dbReference type="InterPro" id="IPR008257">
    <property type="entry name" value="Pept_M19"/>
</dbReference>
<evidence type="ECO:0000256" key="1">
    <source>
        <dbReference type="SAM" id="MobiDB-lite"/>
    </source>
</evidence>
<keyword evidence="4" id="KW-1185">Reference proteome</keyword>
<sequence length="422" mass="45932">MPNCYVAVLLLLVTIISASASAQTGTKQQAKARKLHERLYTVDSHEDTPSNSLLKSGFDLTQDHNPDSAQVDLPKMRRGGLDAAFWVVYLGQGPRSVEGTSIARQQAQAMFSGIEKAVKTHPTELAMATTPAEALSLGKAGKRAIFIGMENGFPVGRDLSQVQAYYDQGVRYLTLCHSSNNEICDSATDPKGPEYQGLSPFGEQVVAEMNRLGMMVDVSHTSDSTFYDVLRLSRVPVIASHSSCRALADMPRNLSDDMLRALARNGGVIQINFFSPYVKNEAKSPERVAAEQAFFSKWQIKTSLNVYGLPAESQKEALAELKQLQVRYPVPLATLQDAANQIDHAVKMAGINHVGIGSDFDGGSVLTGLRDVGDLPSLTAELMRRGYSRRDLAKIWSGNLFRVMKAVEKGKSRPATALVSTP</sequence>
<dbReference type="Pfam" id="PF01244">
    <property type="entry name" value="Peptidase_M19"/>
    <property type="match status" value="1"/>
</dbReference>
<feature type="signal peptide" evidence="2">
    <location>
        <begin position="1"/>
        <end position="22"/>
    </location>
</feature>
<dbReference type="PANTHER" id="PTHR10443:SF12">
    <property type="entry name" value="DIPEPTIDASE"/>
    <property type="match status" value="1"/>
</dbReference>
<dbReference type="GO" id="GO:0070573">
    <property type="term" value="F:metallodipeptidase activity"/>
    <property type="evidence" value="ECO:0007669"/>
    <property type="project" value="InterPro"/>
</dbReference>
<dbReference type="Proteomes" id="UP000192266">
    <property type="component" value="Unassembled WGS sequence"/>
</dbReference>
<accession>A0A1W1VCQ4</accession>
<dbReference type="Gene3D" id="3.20.20.140">
    <property type="entry name" value="Metal-dependent hydrolases"/>
    <property type="match status" value="1"/>
</dbReference>
<evidence type="ECO:0000313" key="3">
    <source>
        <dbReference type="EMBL" id="SMB91179.1"/>
    </source>
</evidence>
<protein>
    <submittedName>
        <fullName evidence="3">Membrane dipeptidase</fullName>
    </submittedName>
</protein>
<name>A0A1W1VCQ4_9BACT</name>